<protein>
    <submittedName>
        <fullName evidence="1">Uncharacterized protein</fullName>
    </submittedName>
</protein>
<dbReference type="EMBL" id="JAAAHW010009739">
    <property type="protein sequence ID" value="KAF9936799.1"/>
    <property type="molecule type" value="Genomic_DNA"/>
</dbReference>
<gene>
    <name evidence="1" type="ORF">BGZ65_002045</name>
</gene>
<name>A0A9P6IL96_9FUNG</name>
<keyword evidence="2" id="KW-1185">Reference proteome</keyword>
<reference evidence="1" key="1">
    <citation type="journal article" date="2020" name="Fungal Divers.">
        <title>Resolving the Mortierellaceae phylogeny through synthesis of multi-gene phylogenetics and phylogenomics.</title>
        <authorList>
            <person name="Vandepol N."/>
            <person name="Liber J."/>
            <person name="Desiro A."/>
            <person name="Na H."/>
            <person name="Kennedy M."/>
            <person name="Barry K."/>
            <person name="Grigoriev I.V."/>
            <person name="Miller A.N."/>
            <person name="O'Donnell K."/>
            <person name="Stajich J.E."/>
            <person name="Bonito G."/>
        </authorList>
    </citation>
    <scope>NUCLEOTIDE SEQUENCE</scope>
    <source>
        <strain evidence="1">MES-2147</strain>
    </source>
</reference>
<evidence type="ECO:0000313" key="2">
    <source>
        <dbReference type="Proteomes" id="UP000749646"/>
    </source>
</evidence>
<evidence type="ECO:0000313" key="1">
    <source>
        <dbReference type="EMBL" id="KAF9936799.1"/>
    </source>
</evidence>
<accession>A0A9P6IL96</accession>
<organism evidence="1 2">
    <name type="scientific">Modicella reniformis</name>
    <dbReference type="NCBI Taxonomy" id="1440133"/>
    <lineage>
        <taxon>Eukaryota</taxon>
        <taxon>Fungi</taxon>
        <taxon>Fungi incertae sedis</taxon>
        <taxon>Mucoromycota</taxon>
        <taxon>Mortierellomycotina</taxon>
        <taxon>Mortierellomycetes</taxon>
        <taxon>Mortierellales</taxon>
        <taxon>Mortierellaceae</taxon>
        <taxon>Modicella</taxon>
    </lineage>
</organism>
<sequence>MTDTRDPEEKLAELMELKQMKIRQQDFMHLKDQIFQVSQDLEDKESILDEVRGERKILQSELLRYITMAKQAQMDFELVR</sequence>
<proteinExistence type="predicted"/>
<comment type="caution">
    <text evidence="1">The sequence shown here is derived from an EMBL/GenBank/DDBJ whole genome shotgun (WGS) entry which is preliminary data.</text>
</comment>
<dbReference type="AlphaFoldDB" id="A0A9P6IL96"/>
<dbReference type="Proteomes" id="UP000749646">
    <property type="component" value="Unassembled WGS sequence"/>
</dbReference>
<dbReference type="OrthoDB" id="20865at2759"/>